<dbReference type="InterPro" id="IPR007553">
    <property type="entry name" value="2-thiour_desulf"/>
</dbReference>
<dbReference type="RefSeq" id="WP_124936440.1">
    <property type="nucleotide sequence ID" value="NZ_RJVQ01000002.1"/>
</dbReference>
<sequence length="162" mass="17888">MVNILISACLDGNSVRYDDSSVSVINPDFLWIKQHCRIFTFCPEISAGLPIPRAPAEIENDDGLAVLNGTAAVIDKEGNNVAYEFISGALNTLEFCQERSIRYAILTESSPSCGSTMIYDGSFQGVRKRGQGVTAVLLRHHGIHVYSQNDITLLRQIIEKER</sequence>
<dbReference type="PANTHER" id="PTHR30087">
    <property type="entry name" value="INNER MEMBRANE PROTEIN"/>
    <property type="match status" value="1"/>
</dbReference>
<evidence type="ECO:0000313" key="2">
    <source>
        <dbReference type="Proteomes" id="UP000281112"/>
    </source>
</evidence>
<gene>
    <name evidence="1" type="ORF">EES38_07000</name>
</gene>
<name>A0A3N9TJ07_9VIBR</name>
<keyword evidence="2" id="KW-1185">Reference proteome</keyword>
<dbReference type="AlphaFoldDB" id="A0A3N9TJ07"/>
<dbReference type="EMBL" id="RJVQ01000002">
    <property type="protein sequence ID" value="RQW64318.1"/>
    <property type="molecule type" value="Genomic_DNA"/>
</dbReference>
<dbReference type="PANTHER" id="PTHR30087:SF1">
    <property type="entry name" value="HYPOTHETICAL CYTOSOLIC PROTEIN"/>
    <property type="match status" value="1"/>
</dbReference>
<protein>
    <submittedName>
        <fullName evidence="1">DUF523 domain-containing protein</fullName>
    </submittedName>
</protein>
<comment type="caution">
    <text evidence="1">The sequence shown here is derived from an EMBL/GenBank/DDBJ whole genome shotgun (WGS) entry which is preliminary data.</text>
</comment>
<accession>A0A3N9TJ07</accession>
<proteinExistence type="predicted"/>
<dbReference type="Pfam" id="PF04463">
    <property type="entry name" value="2-thiour_desulf"/>
    <property type="match status" value="1"/>
</dbReference>
<dbReference type="Proteomes" id="UP000281112">
    <property type="component" value="Unassembled WGS sequence"/>
</dbReference>
<evidence type="ECO:0000313" key="1">
    <source>
        <dbReference type="EMBL" id="RQW64318.1"/>
    </source>
</evidence>
<dbReference type="OrthoDB" id="495783at2"/>
<reference evidence="1 2" key="1">
    <citation type="submission" date="2018-11" db="EMBL/GenBank/DDBJ databases">
        <title>Vibrio LJC006 sp. nov., isolated from seawater during the bloom of the enteromorpha.</title>
        <authorList>
            <person name="Liang J."/>
        </authorList>
    </citation>
    <scope>NUCLEOTIDE SEQUENCE [LARGE SCALE GENOMIC DNA]</scope>
    <source>
        <strain evidence="1 2">LJC006</strain>
    </source>
</reference>
<organism evidence="1 2">
    <name type="scientific">Vibrio viridaestus</name>
    <dbReference type="NCBI Taxonomy" id="2487322"/>
    <lineage>
        <taxon>Bacteria</taxon>
        <taxon>Pseudomonadati</taxon>
        <taxon>Pseudomonadota</taxon>
        <taxon>Gammaproteobacteria</taxon>
        <taxon>Vibrionales</taxon>
        <taxon>Vibrionaceae</taxon>
        <taxon>Vibrio</taxon>
    </lineage>
</organism>